<dbReference type="AlphaFoldDB" id="A0A1P8MZ05"/>
<dbReference type="EMBL" id="CP019312">
    <property type="protein sequence ID" value="APX13325.1"/>
    <property type="molecule type" value="Genomic_DNA"/>
</dbReference>
<dbReference type="KEGG" id="tom:BWR18_17805"/>
<evidence type="ECO:0000313" key="2">
    <source>
        <dbReference type="Proteomes" id="UP000186336"/>
    </source>
</evidence>
<protein>
    <submittedName>
        <fullName evidence="1">Uncharacterized protein</fullName>
    </submittedName>
</protein>
<dbReference type="Proteomes" id="UP000186336">
    <property type="component" value="Chromosome"/>
</dbReference>
<keyword evidence="2" id="KW-1185">Reference proteome</keyword>
<evidence type="ECO:0000313" key="1">
    <source>
        <dbReference type="EMBL" id="APX13325.1"/>
    </source>
</evidence>
<proteinExistence type="predicted"/>
<accession>A0A1P8MZ05</accession>
<gene>
    <name evidence="1" type="ORF">BWR18_17805</name>
</gene>
<name>A0A1P8MZ05_9RHOB</name>
<sequence>MECVWREAALAGRRHVAGEMSAIADITPCAAFFHGVPSITEGVPDHPDMAHRYADLSQRHGPKLPRPHLIHRIMSGAVRPARQKSDPAMYDRRQAIMSASQRLSVPSTRIGRRRFGSCRLSRRAVGVVGQGRLWAQAGPYGAIGVTA</sequence>
<organism evidence="1 2">
    <name type="scientific">Tateyamaria omphalii</name>
    <dbReference type="NCBI Taxonomy" id="299262"/>
    <lineage>
        <taxon>Bacteria</taxon>
        <taxon>Pseudomonadati</taxon>
        <taxon>Pseudomonadota</taxon>
        <taxon>Alphaproteobacteria</taxon>
        <taxon>Rhodobacterales</taxon>
        <taxon>Roseobacteraceae</taxon>
        <taxon>Tateyamaria</taxon>
    </lineage>
</organism>
<reference evidence="1 2" key="1">
    <citation type="submission" date="2017-01" db="EMBL/GenBank/DDBJ databases">
        <title>Complete genome of Tateyamaria omphalii DOK1-4 isolated from seawater in Dokdo.</title>
        <authorList>
            <person name="Kim J.H."/>
            <person name="Chi W.-J."/>
        </authorList>
    </citation>
    <scope>NUCLEOTIDE SEQUENCE [LARGE SCALE GENOMIC DNA]</scope>
    <source>
        <strain evidence="1 2">DOK1-4</strain>
    </source>
</reference>
<dbReference type="STRING" id="299262.BWR18_17805"/>